<proteinExistence type="predicted"/>
<reference evidence="1 2" key="1">
    <citation type="submission" date="2018-05" db="EMBL/GenBank/DDBJ databases">
        <title>Streptomyces venezuelae.</title>
        <authorList>
            <person name="Kim W."/>
            <person name="Lee N."/>
            <person name="Cho B.-K."/>
        </authorList>
    </citation>
    <scope>NUCLEOTIDE SEQUENCE [LARGE SCALE GENOMIC DNA]</scope>
    <source>
        <strain evidence="1 2">ATCC 14585</strain>
    </source>
</reference>
<gene>
    <name evidence="1" type="ORF">DEJ49_33415</name>
</gene>
<dbReference type="AlphaFoldDB" id="A0A5P2CSG5"/>
<evidence type="ECO:0000313" key="2">
    <source>
        <dbReference type="Proteomes" id="UP000324015"/>
    </source>
</evidence>
<dbReference type="Proteomes" id="UP000324015">
    <property type="component" value="Chromosome"/>
</dbReference>
<name>A0A5P2CSG5_STRVZ</name>
<dbReference type="RefSeq" id="WP_150187551.1">
    <property type="nucleotide sequence ID" value="NZ_CP029191.1"/>
</dbReference>
<sequence length="93" mass="10702">MTQQWIRMDQSWLDDLEARLEERRQAIYRAGLQSPAYPPFPECPECRMTPEAIVQDRESPEAFPADGVLVMFRPCRHVFGVFPPTYDEAGEGA</sequence>
<dbReference type="EMBL" id="CP029191">
    <property type="protein sequence ID" value="QES45240.1"/>
    <property type="molecule type" value="Genomic_DNA"/>
</dbReference>
<evidence type="ECO:0000313" key="1">
    <source>
        <dbReference type="EMBL" id="QES45240.1"/>
    </source>
</evidence>
<protein>
    <submittedName>
        <fullName evidence="1">Uncharacterized protein</fullName>
    </submittedName>
</protein>
<accession>A0A5P2CSG5</accession>
<organism evidence="1 2">
    <name type="scientific">Streptomyces venezuelae</name>
    <dbReference type="NCBI Taxonomy" id="54571"/>
    <lineage>
        <taxon>Bacteria</taxon>
        <taxon>Bacillati</taxon>
        <taxon>Actinomycetota</taxon>
        <taxon>Actinomycetes</taxon>
        <taxon>Kitasatosporales</taxon>
        <taxon>Streptomycetaceae</taxon>
        <taxon>Streptomyces</taxon>
    </lineage>
</organism>